<feature type="domain" description="Succinylglutamate desuccinylase/Aspartoacylase catalytic" evidence="5">
    <location>
        <begin position="20"/>
        <end position="118"/>
    </location>
</feature>
<protein>
    <submittedName>
        <fullName evidence="6">Succinylglutamate desuccinylase/aspartoacylase family protein</fullName>
    </submittedName>
</protein>
<keyword evidence="2" id="KW-0479">Metal-binding</keyword>
<keyword evidence="7" id="KW-1185">Reference proteome</keyword>
<dbReference type="GO" id="GO:0005829">
    <property type="term" value="C:cytosol"/>
    <property type="evidence" value="ECO:0007669"/>
    <property type="project" value="TreeGrafter"/>
</dbReference>
<accession>A0AAE3NC76</accession>
<evidence type="ECO:0000256" key="1">
    <source>
        <dbReference type="ARBA" id="ARBA00001947"/>
    </source>
</evidence>
<comment type="cofactor">
    <cofactor evidence="1">
        <name>Zn(2+)</name>
        <dbReference type="ChEBI" id="CHEBI:29105"/>
    </cofactor>
</comment>
<dbReference type="AlphaFoldDB" id="A0AAE3NC76"/>
<dbReference type="Gene3D" id="3.40.630.10">
    <property type="entry name" value="Zn peptidases"/>
    <property type="match status" value="1"/>
</dbReference>
<evidence type="ECO:0000256" key="3">
    <source>
        <dbReference type="ARBA" id="ARBA00022801"/>
    </source>
</evidence>
<dbReference type="RefSeq" id="WP_271429942.1">
    <property type="nucleotide sequence ID" value="NZ_JAQIPB010000011.1"/>
</dbReference>
<dbReference type="GO" id="GO:0016788">
    <property type="term" value="F:hydrolase activity, acting on ester bonds"/>
    <property type="evidence" value="ECO:0007669"/>
    <property type="project" value="InterPro"/>
</dbReference>
<comment type="caution">
    <text evidence="6">The sequence shown here is derived from an EMBL/GenBank/DDBJ whole genome shotgun (WGS) entry which is preliminary data.</text>
</comment>
<dbReference type="PANTHER" id="PTHR15162:SF7">
    <property type="entry name" value="SUCCINYLGLUTAMATE DESUCCINYLASE"/>
    <property type="match status" value="1"/>
</dbReference>
<proteinExistence type="predicted"/>
<evidence type="ECO:0000256" key="2">
    <source>
        <dbReference type="ARBA" id="ARBA00022723"/>
    </source>
</evidence>
<sequence length="325" mass="35402">MPRTPTDDTLRVLSFHALQPGPRLLVMGGVHGDETCGTAGIERLLDELQSGALALQRGQLTLVPIANPLARRRLAREGERNLNRSFAPTAQPQDNEDRLTQQLAPVIARHEVLLDLHSFESPGEAFSMIGPRDNPGPLEPFARAQEEGRLAWHIGTPTIVEGWLQIYADGLAQRSGGKAPTPEQLAFGLGTNEYMRSCGGYAVTLECGQHLDAQAPEVAWQAIRRTLALLGMAALPPALAQARPRTPRVLQLQSVVDRLHADDRFVREWATFDAVHAGQTVGHRADGTPVAAPGDGFIVFPNTLALPGAEWFYFATASERRLDDE</sequence>
<name>A0AAE3NC76_9BURK</name>
<dbReference type="Pfam" id="PF24827">
    <property type="entry name" value="AstE_AspA_cat"/>
    <property type="match status" value="1"/>
</dbReference>
<dbReference type="InterPro" id="IPR055438">
    <property type="entry name" value="AstE_AspA_cat"/>
</dbReference>
<dbReference type="PANTHER" id="PTHR15162">
    <property type="entry name" value="ASPARTOACYLASE"/>
    <property type="match status" value="1"/>
</dbReference>
<dbReference type="GO" id="GO:0046872">
    <property type="term" value="F:metal ion binding"/>
    <property type="evidence" value="ECO:0007669"/>
    <property type="project" value="UniProtKB-KW"/>
</dbReference>
<dbReference type="InterPro" id="IPR050178">
    <property type="entry name" value="AspA/AstE_fam"/>
</dbReference>
<evidence type="ECO:0000259" key="5">
    <source>
        <dbReference type="Pfam" id="PF24827"/>
    </source>
</evidence>
<organism evidence="6 7">
    <name type="scientific">Xenophilus arseniciresistens</name>
    <dbReference type="NCBI Taxonomy" id="1283306"/>
    <lineage>
        <taxon>Bacteria</taxon>
        <taxon>Pseudomonadati</taxon>
        <taxon>Pseudomonadota</taxon>
        <taxon>Betaproteobacteria</taxon>
        <taxon>Burkholderiales</taxon>
        <taxon>Comamonadaceae</taxon>
        <taxon>Xenophilus</taxon>
    </lineage>
</organism>
<reference evidence="6" key="1">
    <citation type="submission" date="2023-01" db="EMBL/GenBank/DDBJ databases">
        <title>Xenophilus mangrovi sp. nov., isolated from soil of Mangrove nature reserve.</title>
        <authorList>
            <person name="Xu S."/>
            <person name="Liu Z."/>
            <person name="Xu Y."/>
        </authorList>
    </citation>
    <scope>NUCLEOTIDE SEQUENCE</scope>
    <source>
        <strain evidence="6">YW8</strain>
    </source>
</reference>
<gene>
    <name evidence="6" type="ORF">PGB34_20360</name>
</gene>
<evidence type="ECO:0000313" key="6">
    <source>
        <dbReference type="EMBL" id="MDA7418733.1"/>
    </source>
</evidence>
<evidence type="ECO:0000256" key="4">
    <source>
        <dbReference type="ARBA" id="ARBA00022833"/>
    </source>
</evidence>
<dbReference type="SUPFAM" id="SSF53187">
    <property type="entry name" value="Zn-dependent exopeptidases"/>
    <property type="match status" value="1"/>
</dbReference>
<dbReference type="Proteomes" id="UP001212602">
    <property type="component" value="Unassembled WGS sequence"/>
</dbReference>
<dbReference type="EMBL" id="JAQIPB010000011">
    <property type="protein sequence ID" value="MDA7418733.1"/>
    <property type="molecule type" value="Genomic_DNA"/>
</dbReference>
<keyword evidence="4" id="KW-0862">Zinc</keyword>
<keyword evidence="3" id="KW-0378">Hydrolase</keyword>
<evidence type="ECO:0000313" key="7">
    <source>
        <dbReference type="Proteomes" id="UP001212602"/>
    </source>
</evidence>